<feature type="transmembrane region" description="Helical" evidence="2">
    <location>
        <begin position="97"/>
        <end position="123"/>
    </location>
</feature>
<feature type="compositionally biased region" description="Basic residues" evidence="1">
    <location>
        <begin position="278"/>
        <end position="290"/>
    </location>
</feature>
<keyword evidence="4" id="KW-1185">Reference proteome</keyword>
<dbReference type="GeneID" id="92206924"/>
<feature type="compositionally biased region" description="Gly residues" evidence="1">
    <location>
        <begin position="233"/>
        <end position="242"/>
    </location>
</feature>
<accession>A0ABP0ZHZ9</accession>
<feature type="compositionally biased region" description="Basic and acidic residues" evidence="1">
    <location>
        <begin position="200"/>
        <end position="220"/>
    </location>
</feature>
<reference evidence="3 4" key="1">
    <citation type="submission" date="2024-03" db="EMBL/GenBank/DDBJ databases">
        <authorList>
            <person name="Brejova B."/>
        </authorList>
    </citation>
    <scope>NUCLEOTIDE SEQUENCE [LARGE SCALE GENOMIC DNA]</scope>
    <source>
        <strain evidence="3 4">CBS 14171</strain>
    </source>
</reference>
<dbReference type="RefSeq" id="XP_066828666.1">
    <property type="nucleotide sequence ID" value="XM_066971648.1"/>
</dbReference>
<evidence type="ECO:0000256" key="2">
    <source>
        <dbReference type="SAM" id="Phobius"/>
    </source>
</evidence>
<dbReference type="Proteomes" id="UP001497383">
    <property type="component" value="Chromosome 2"/>
</dbReference>
<organism evidence="3 4">
    <name type="scientific">Lodderomyces beijingensis</name>
    <dbReference type="NCBI Taxonomy" id="1775926"/>
    <lineage>
        <taxon>Eukaryota</taxon>
        <taxon>Fungi</taxon>
        <taxon>Dikarya</taxon>
        <taxon>Ascomycota</taxon>
        <taxon>Saccharomycotina</taxon>
        <taxon>Pichiomycetes</taxon>
        <taxon>Debaryomycetaceae</taxon>
        <taxon>Candida/Lodderomyces clade</taxon>
        <taxon>Lodderomyces</taxon>
    </lineage>
</organism>
<feature type="transmembrane region" description="Helical" evidence="2">
    <location>
        <begin position="28"/>
        <end position="48"/>
    </location>
</feature>
<evidence type="ECO:0000256" key="1">
    <source>
        <dbReference type="SAM" id="MobiDB-lite"/>
    </source>
</evidence>
<sequence length="392" mass="43751">MLKELFLIAVSPITLTYSLIHLIVYNTIYLPLIYLVSICVLIPAKLPLKPISYLLELDSTTSPHLLASPLSPYSNMPYDTEWIINQFEMFLSTTFHFLMCSVYIGLGIGLITGLNLTLISWFLTLSSVESDVVIPRVKVKFEEKNNDGEVKETTDKNADFDLDLDEMERKEMQRKAKFAYLESLRRKEQEQLAKIMQLKNENRESRESRESTWKTHDLNESRSSAAAAAAAAAGGGGGGGGAEPTSLDEYDYEDEEVFVYPTPKSDFELDSTIEGLRNRVKREKKRHHQHQGGTPASTIKASSVSPQSKSKLKVKSQQQHQHQQPRRAVSFDLQDQAKAPKIEEVGDTSVEATEVSGSHLSMGRQQAGSGVTVSEASSVADEYEAEVKEEGR</sequence>
<protein>
    <submittedName>
        <fullName evidence="3">Uncharacterized protein</fullName>
    </submittedName>
</protein>
<feature type="compositionally biased region" description="Polar residues" evidence="1">
    <location>
        <begin position="291"/>
        <end position="301"/>
    </location>
</feature>
<feature type="compositionally biased region" description="Polar residues" evidence="1">
    <location>
        <begin position="355"/>
        <end position="377"/>
    </location>
</feature>
<feature type="compositionally biased region" description="Low complexity" evidence="1">
    <location>
        <begin position="302"/>
        <end position="322"/>
    </location>
</feature>
<feature type="region of interest" description="Disordered" evidence="1">
    <location>
        <begin position="196"/>
        <end position="392"/>
    </location>
</feature>
<feature type="compositionally biased region" description="Acidic residues" evidence="1">
    <location>
        <begin position="246"/>
        <end position="257"/>
    </location>
</feature>
<keyword evidence="2" id="KW-1133">Transmembrane helix</keyword>
<evidence type="ECO:0000313" key="4">
    <source>
        <dbReference type="Proteomes" id="UP001497383"/>
    </source>
</evidence>
<dbReference type="EMBL" id="OZ022406">
    <property type="protein sequence ID" value="CAK9437350.1"/>
    <property type="molecule type" value="Genomic_DNA"/>
</dbReference>
<evidence type="ECO:0000313" key="3">
    <source>
        <dbReference type="EMBL" id="CAK9437350.1"/>
    </source>
</evidence>
<proteinExistence type="predicted"/>
<keyword evidence="2" id="KW-0472">Membrane</keyword>
<gene>
    <name evidence="3" type="ORF">LODBEIA_P17280</name>
</gene>
<keyword evidence="2" id="KW-0812">Transmembrane</keyword>
<name>A0ABP0ZHZ9_9ASCO</name>